<evidence type="ECO:0000259" key="1">
    <source>
        <dbReference type="Pfam" id="PF13472"/>
    </source>
</evidence>
<dbReference type="InterPro" id="IPR036514">
    <property type="entry name" value="SGNH_hydro_sf"/>
</dbReference>
<dbReference type="Pfam" id="PF13472">
    <property type="entry name" value="Lipase_GDSL_2"/>
    <property type="match status" value="1"/>
</dbReference>
<accession>A0ABU5TYL8</accession>
<dbReference type="SUPFAM" id="SSF52266">
    <property type="entry name" value="SGNH hydrolase"/>
    <property type="match status" value="1"/>
</dbReference>
<protein>
    <submittedName>
        <fullName evidence="2">GDSL-type esterase/lipase family protein</fullName>
    </submittedName>
</protein>
<evidence type="ECO:0000313" key="2">
    <source>
        <dbReference type="EMBL" id="MEA5519741.1"/>
    </source>
</evidence>
<organism evidence="2 3">
    <name type="scientific">Limnoraphis robusta CCNP1315</name>
    <dbReference type="NCBI Taxonomy" id="3110306"/>
    <lineage>
        <taxon>Bacteria</taxon>
        <taxon>Bacillati</taxon>
        <taxon>Cyanobacteriota</taxon>
        <taxon>Cyanophyceae</taxon>
        <taxon>Oscillatoriophycideae</taxon>
        <taxon>Oscillatoriales</taxon>
        <taxon>Sirenicapillariaceae</taxon>
        <taxon>Limnoraphis</taxon>
    </lineage>
</organism>
<dbReference type="Gene3D" id="3.40.50.1110">
    <property type="entry name" value="SGNH hydrolase"/>
    <property type="match status" value="1"/>
</dbReference>
<comment type="caution">
    <text evidence="2">The sequence shown here is derived from an EMBL/GenBank/DDBJ whole genome shotgun (WGS) entry which is preliminary data.</text>
</comment>
<proteinExistence type="predicted"/>
<dbReference type="PANTHER" id="PTHR30383:SF5">
    <property type="entry name" value="SGNH HYDROLASE-TYPE ESTERASE DOMAIN-CONTAINING PROTEIN"/>
    <property type="match status" value="1"/>
</dbReference>
<sequence>MTSNKPPILLTLLVLALLGSSIAANFLLFNRGKQYYLELNLTRLDPLGWNAYPLDSNPPPKTNSRVRLVFFGDSRAASWLSPDMEGYEFINRGIGSQTSIQTLQRFEQHIKPLEPDIVLIQVGVNDLKTIGLFPKRKELTIADCKTNIQQIVEQSKALGAVVILTPILPVGEIPIERKPFWSDDVGLAIEEVNTYINSLASENVIIFDPFSILVDEKGVVKREYSKDELHLNSQGYKVLNQEFIQFLNSL</sequence>
<feature type="domain" description="SGNH hydrolase-type esterase" evidence="1">
    <location>
        <begin position="77"/>
        <end position="238"/>
    </location>
</feature>
<evidence type="ECO:0000313" key="3">
    <source>
        <dbReference type="Proteomes" id="UP001301728"/>
    </source>
</evidence>
<name>A0ABU5TYL8_9CYAN</name>
<dbReference type="PANTHER" id="PTHR30383">
    <property type="entry name" value="THIOESTERASE 1/PROTEASE 1/LYSOPHOSPHOLIPASE L1"/>
    <property type="match status" value="1"/>
</dbReference>
<dbReference type="RefSeq" id="WP_323272626.1">
    <property type="nucleotide sequence ID" value="NZ_JAYGHT010000068.1"/>
</dbReference>
<dbReference type="InterPro" id="IPR051532">
    <property type="entry name" value="Ester_Hydrolysis_Enzymes"/>
</dbReference>
<dbReference type="InterPro" id="IPR013830">
    <property type="entry name" value="SGNH_hydro"/>
</dbReference>
<gene>
    <name evidence="2" type="ORF">VB854_12385</name>
</gene>
<keyword evidence="3" id="KW-1185">Reference proteome</keyword>
<dbReference type="Proteomes" id="UP001301728">
    <property type="component" value="Unassembled WGS sequence"/>
</dbReference>
<dbReference type="EMBL" id="JAYGHT010000068">
    <property type="protein sequence ID" value="MEA5519741.1"/>
    <property type="molecule type" value="Genomic_DNA"/>
</dbReference>
<reference evidence="2 3" key="1">
    <citation type="submission" date="2023-12" db="EMBL/GenBank/DDBJ databases">
        <title>Baltic Sea Cyanobacteria.</title>
        <authorList>
            <person name="Delbaje E."/>
            <person name="Fewer D.P."/>
            <person name="Shishido T.K."/>
        </authorList>
    </citation>
    <scope>NUCLEOTIDE SEQUENCE [LARGE SCALE GENOMIC DNA]</scope>
    <source>
        <strain evidence="2 3">CCNP 1315</strain>
    </source>
</reference>